<evidence type="ECO:0000256" key="1">
    <source>
        <dbReference type="SAM" id="SignalP"/>
    </source>
</evidence>
<evidence type="ECO:0000313" key="2">
    <source>
        <dbReference type="EMBL" id="GBC06434.1"/>
    </source>
</evidence>
<reference evidence="2 4" key="1">
    <citation type="submission" date="2017-11" db="EMBL/GenBank/DDBJ databases">
        <title>The genome of Rhizophagus clarus HR1 reveals common genetic basis of auxotrophy among arbuscular mycorrhizal fungi.</title>
        <authorList>
            <person name="Kobayashi Y."/>
        </authorList>
    </citation>
    <scope>NUCLEOTIDE SEQUENCE [LARGE SCALE GENOMIC DNA]</scope>
    <source>
        <strain evidence="2 4">HR1</strain>
    </source>
</reference>
<reference evidence="3" key="2">
    <citation type="submission" date="2019-10" db="EMBL/GenBank/DDBJ databases">
        <title>Conservation and host-specific expression of non-tandemly repeated heterogenous ribosome RNA gene in arbuscular mycorrhizal fungi.</title>
        <authorList>
            <person name="Maeda T."/>
            <person name="Kobayashi Y."/>
            <person name="Nakagawa T."/>
            <person name="Ezawa T."/>
            <person name="Yamaguchi K."/>
            <person name="Bino T."/>
            <person name="Nishimoto Y."/>
            <person name="Shigenobu S."/>
            <person name="Kawaguchi M."/>
        </authorList>
    </citation>
    <scope>NUCLEOTIDE SEQUENCE</scope>
    <source>
        <strain evidence="3">HR1</strain>
    </source>
</reference>
<accession>A0A2Z6RUN4</accession>
<name>A0A2Z6RUN4_9GLOM</name>
<gene>
    <name evidence="3" type="ORF">RCL2_000352100</name>
    <name evidence="2" type="ORF">RclHR1_06830002</name>
</gene>
<proteinExistence type="predicted"/>
<comment type="caution">
    <text evidence="2">The sequence shown here is derived from an EMBL/GenBank/DDBJ whole genome shotgun (WGS) entry which is preliminary data.</text>
</comment>
<keyword evidence="1" id="KW-0732">Signal</keyword>
<dbReference type="EMBL" id="BLAL01000018">
    <property type="protein sequence ID" value="GES76116.1"/>
    <property type="molecule type" value="Genomic_DNA"/>
</dbReference>
<feature type="signal peptide" evidence="1">
    <location>
        <begin position="1"/>
        <end position="25"/>
    </location>
</feature>
<feature type="chain" id="PRO_5036327591" description="Jacalin-type lectin domain-containing protein" evidence="1">
    <location>
        <begin position="26"/>
        <end position="149"/>
    </location>
</feature>
<evidence type="ECO:0000313" key="3">
    <source>
        <dbReference type="EMBL" id="GES76116.1"/>
    </source>
</evidence>
<keyword evidence="4" id="KW-1185">Reference proteome</keyword>
<dbReference type="Proteomes" id="UP000615446">
    <property type="component" value="Unassembled WGS sequence"/>
</dbReference>
<organism evidence="2 4">
    <name type="scientific">Rhizophagus clarus</name>
    <dbReference type="NCBI Taxonomy" id="94130"/>
    <lineage>
        <taxon>Eukaryota</taxon>
        <taxon>Fungi</taxon>
        <taxon>Fungi incertae sedis</taxon>
        <taxon>Mucoromycota</taxon>
        <taxon>Glomeromycotina</taxon>
        <taxon>Glomeromycetes</taxon>
        <taxon>Glomerales</taxon>
        <taxon>Glomeraceae</taxon>
        <taxon>Rhizophagus</taxon>
    </lineage>
</organism>
<sequence length="149" mass="16647">MISRKLSLLAIVTLFCMIFIEITQSVPYSGSVAYCDFPDPPEDVPVGRITFANFGSTRDYGTRVYGQFNQGFKKDANINNYEFVAETREGKINYTKEFRKSIKISSVGGTAPFQIDYKGDFTIVNKIVGGKFNIIHKGVKVVSGEIKHV</sequence>
<dbReference type="Proteomes" id="UP000247702">
    <property type="component" value="Unassembled WGS sequence"/>
</dbReference>
<protein>
    <recommendedName>
        <fullName evidence="5">Jacalin-type lectin domain-containing protein</fullName>
    </recommendedName>
</protein>
<dbReference type="AlphaFoldDB" id="A0A2Z6RUN4"/>
<evidence type="ECO:0008006" key="5">
    <source>
        <dbReference type="Google" id="ProtNLM"/>
    </source>
</evidence>
<evidence type="ECO:0000313" key="4">
    <source>
        <dbReference type="Proteomes" id="UP000247702"/>
    </source>
</evidence>
<dbReference type="EMBL" id="BEXD01004074">
    <property type="protein sequence ID" value="GBC06434.1"/>
    <property type="molecule type" value="Genomic_DNA"/>
</dbReference>